<dbReference type="InterPro" id="IPR042755">
    <property type="entry name" value="COP1"/>
</dbReference>
<evidence type="ECO:0000313" key="11">
    <source>
        <dbReference type="Proteomes" id="UP001443914"/>
    </source>
</evidence>
<dbReference type="PRINTS" id="PR00320">
    <property type="entry name" value="GPROTEINBRPT"/>
</dbReference>
<keyword evidence="8" id="KW-0175">Coiled coil</keyword>
<dbReference type="Proteomes" id="UP001443914">
    <property type="component" value="Unassembled WGS sequence"/>
</dbReference>
<evidence type="ECO:0000256" key="5">
    <source>
        <dbReference type="ARBA" id="ARBA00022833"/>
    </source>
</evidence>
<keyword evidence="3" id="KW-0677">Repeat</keyword>
<dbReference type="Gene3D" id="2.130.10.10">
    <property type="entry name" value="YVTN repeat-like/Quinoprotein amine dehydrogenase"/>
    <property type="match status" value="1"/>
</dbReference>
<dbReference type="EMBL" id="JBDFQZ010000006">
    <property type="protein sequence ID" value="KAK9715023.1"/>
    <property type="molecule type" value="Genomic_DNA"/>
</dbReference>
<evidence type="ECO:0000259" key="9">
    <source>
        <dbReference type="PROSITE" id="PS50089"/>
    </source>
</evidence>
<protein>
    <recommendedName>
        <fullName evidence="9">RING-type domain-containing protein</fullName>
    </recommendedName>
</protein>
<dbReference type="SMART" id="SM00320">
    <property type="entry name" value="WD40"/>
    <property type="match status" value="6"/>
</dbReference>
<name>A0AAW1KD36_SAPOF</name>
<evidence type="ECO:0000313" key="10">
    <source>
        <dbReference type="EMBL" id="KAK9715023.1"/>
    </source>
</evidence>
<reference evidence="10" key="1">
    <citation type="submission" date="2024-03" db="EMBL/GenBank/DDBJ databases">
        <title>WGS assembly of Saponaria officinalis var. Norfolk2.</title>
        <authorList>
            <person name="Jenkins J."/>
            <person name="Shu S."/>
            <person name="Grimwood J."/>
            <person name="Barry K."/>
            <person name="Goodstein D."/>
            <person name="Schmutz J."/>
            <person name="Leebens-Mack J."/>
            <person name="Osbourn A."/>
        </authorList>
    </citation>
    <scope>NUCLEOTIDE SEQUENCE [LARGE SCALE GENOMIC DNA]</scope>
    <source>
        <strain evidence="10">JIC</strain>
    </source>
</reference>
<dbReference type="InterPro" id="IPR036322">
    <property type="entry name" value="WD40_repeat_dom_sf"/>
</dbReference>
<proteinExistence type="predicted"/>
<dbReference type="PANTHER" id="PTHR44080:SF8">
    <property type="entry name" value="E3 UBIQUITIN-PROTEIN LIGASE COP1-LIKE"/>
    <property type="match status" value="1"/>
</dbReference>
<evidence type="ECO:0000256" key="8">
    <source>
        <dbReference type="SAM" id="Coils"/>
    </source>
</evidence>
<dbReference type="PROSITE" id="PS50089">
    <property type="entry name" value="ZF_RING_2"/>
    <property type="match status" value="1"/>
</dbReference>
<feature type="domain" description="RING-type" evidence="9">
    <location>
        <begin position="51"/>
        <end position="88"/>
    </location>
</feature>
<dbReference type="InterPro" id="IPR020472">
    <property type="entry name" value="WD40_PAC1"/>
</dbReference>
<dbReference type="AlphaFoldDB" id="A0AAW1KD36"/>
<dbReference type="PANTHER" id="PTHR44080">
    <property type="entry name" value="E3 UBIQUITIN-PROTEIN LIGASE COP1"/>
    <property type="match status" value="1"/>
</dbReference>
<dbReference type="GO" id="GO:0061630">
    <property type="term" value="F:ubiquitin protein ligase activity"/>
    <property type="evidence" value="ECO:0007669"/>
    <property type="project" value="InterPro"/>
</dbReference>
<dbReference type="Pfam" id="PF13923">
    <property type="entry name" value="zf-C3HC4_2"/>
    <property type="match status" value="1"/>
</dbReference>
<dbReference type="InterPro" id="IPR013083">
    <property type="entry name" value="Znf_RING/FYVE/PHD"/>
</dbReference>
<dbReference type="PROSITE" id="PS00678">
    <property type="entry name" value="WD_REPEATS_1"/>
    <property type="match status" value="1"/>
</dbReference>
<dbReference type="PROSITE" id="PS50294">
    <property type="entry name" value="WD_REPEATS_REGION"/>
    <property type="match status" value="1"/>
</dbReference>
<feature type="repeat" description="WD" evidence="7">
    <location>
        <begin position="541"/>
        <end position="581"/>
    </location>
</feature>
<accession>A0AAW1KD36</accession>
<dbReference type="SUPFAM" id="SSF50978">
    <property type="entry name" value="WD40 repeat-like"/>
    <property type="match status" value="1"/>
</dbReference>
<dbReference type="Pfam" id="PF00400">
    <property type="entry name" value="WD40"/>
    <property type="match status" value="3"/>
</dbReference>
<sequence>MADTPFTAVGGDGIVGGGGVGAIVPSVKADSDAAPSYDGVGGGGEEAEFNCPICMQMIKDAFLTACGHSYCYMCIFTHLRNKNDCPSCGRFLSPNLIFPNFALDKLLKKVSDRQFIQNASSIDQLRRVLQKGCDMSIKELDSMLSLLAERKRKMEREEAETNLQILLEFLVYLKKRKLEELSEVQNDLKYIKEDIQVIEKRRTELSNMKHRCNVRVKMINDDLTTTDLCPSVSRAATDDCSTQDKRISGSTQCRESLHFDTPLWSREIRETDAIACPESQHLGPTERLVARKRQIQAQFTDLQDYYLRKRRYWAKNSEAAEEKVLNENSSGYYVGLEDLQTVLTSCTRYSQLRVVSELRCSDFFHSANIVSSIEFDRDNELFATAGVSRRIKIFEFSSVLDEPAQVHCAVVDIATRSKLSCLSWNTYSKQCIASSDYDGIVTVWDVNTRQSIGEYEEHEKRAWSVDFSRTEPSLLVSGGDDCKVKVWSTKQEGSVLTINTTANICSVKCNPGSSVHVAVGSADHYIHYYDLRNISQPVCVFSGHRKTVSYVKFLTSHELASASTDNTLRLWDVNEYKPLQIYTGHTNEKNFVGLTGDNEYLSCGSETNEVFVYHKAISRPIARYRFSASDINNADDDRGQYFISAVSWKSGSPIIVAANSCGNIKVLGLTA</sequence>
<feature type="coiled-coil region" evidence="8">
    <location>
        <begin position="137"/>
        <end position="201"/>
    </location>
</feature>
<dbReference type="InterPro" id="IPR015943">
    <property type="entry name" value="WD40/YVTN_repeat-like_dom_sf"/>
</dbReference>
<dbReference type="InterPro" id="IPR001841">
    <property type="entry name" value="Znf_RING"/>
</dbReference>
<keyword evidence="1 7" id="KW-0853">WD repeat</keyword>
<dbReference type="GO" id="GO:0043161">
    <property type="term" value="P:proteasome-mediated ubiquitin-dependent protein catabolic process"/>
    <property type="evidence" value="ECO:0007669"/>
    <property type="project" value="TreeGrafter"/>
</dbReference>
<dbReference type="InterPro" id="IPR019775">
    <property type="entry name" value="WD40_repeat_CS"/>
</dbReference>
<dbReference type="SMART" id="SM00184">
    <property type="entry name" value="RING"/>
    <property type="match status" value="1"/>
</dbReference>
<evidence type="ECO:0000256" key="3">
    <source>
        <dbReference type="ARBA" id="ARBA00022737"/>
    </source>
</evidence>
<comment type="caution">
    <text evidence="10">The sequence shown here is derived from an EMBL/GenBank/DDBJ whole genome shotgun (WGS) entry which is preliminary data.</text>
</comment>
<organism evidence="10 11">
    <name type="scientific">Saponaria officinalis</name>
    <name type="common">Common soapwort</name>
    <name type="synonym">Lychnis saponaria</name>
    <dbReference type="NCBI Taxonomy" id="3572"/>
    <lineage>
        <taxon>Eukaryota</taxon>
        <taxon>Viridiplantae</taxon>
        <taxon>Streptophyta</taxon>
        <taxon>Embryophyta</taxon>
        <taxon>Tracheophyta</taxon>
        <taxon>Spermatophyta</taxon>
        <taxon>Magnoliopsida</taxon>
        <taxon>eudicotyledons</taxon>
        <taxon>Gunneridae</taxon>
        <taxon>Pentapetalae</taxon>
        <taxon>Caryophyllales</taxon>
        <taxon>Caryophyllaceae</taxon>
        <taxon>Caryophylleae</taxon>
        <taxon>Saponaria</taxon>
    </lineage>
</organism>
<dbReference type="GO" id="GO:0008270">
    <property type="term" value="F:zinc ion binding"/>
    <property type="evidence" value="ECO:0007669"/>
    <property type="project" value="UniProtKB-KW"/>
</dbReference>
<evidence type="ECO:0000256" key="1">
    <source>
        <dbReference type="ARBA" id="ARBA00022574"/>
    </source>
</evidence>
<evidence type="ECO:0000256" key="2">
    <source>
        <dbReference type="ARBA" id="ARBA00022723"/>
    </source>
</evidence>
<dbReference type="CDD" id="cd16504">
    <property type="entry name" value="RING-HC_COP1"/>
    <property type="match status" value="1"/>
</dbReference>
<dbReference type="PROSITE" id="PS50082">
    <property type="entry name" value="WD_REPEATS_2"/>
    <property type="match status" value="2"/>
</dbReference>
<keyword evidence="4 6" id="KW-0863">Zinc-finger</keyword>
<evidence type="ECO:0000256" key="4">
    <source>
        <dbReference type="ARBA" id="ARBA00022771"/>
    </source>
</evidence>
<dbReference type="SUPFAM" id="SSF57850">
    <property type="entry name" value="RING/U-box"/>
    <property type="match status" value="1"/>
</dbReference>
<dbReference type="InterPro" id="IPR001680">
    <property type="entry name" value="WD40_rpt"/>
</dbReference>
<keyword evidence="5" id="KW-0862">Zinc</keyword>
<dbReference type="PROSITE" id="PS00518">
    <property type="entry name" value="ZF_RING_1"/>
    <property type="match status" value="1"/>
</dbReference>
<gene>
    <name evidence="10" type="ORF">RND81_06G137300</name>
</gene>
<evidence type="ECO:0000256" key="7">
    <source>
        <dbReference type="PROSITE-ProRule" id="PRU00221"/>
    </source>
</evidence>
<evidence type="ECO:0000256" key="6">
    <source>
        <dbReference type="PROSITE-ProRule" id="PRU00175"/>
    </source>
</evidence>
<dbReference type="Gene3D" id="3.30.40.10">
    <property type="entry name" value="Zinc/RING finger domain, C3HC4 (zinc finger)"/>
    <property type="match status" value="1"/>
</dbReference>
<dbReference type="InterPro" id="IPR017907">
    <property type="entry name" value="Znf_RING_CS"/>
</dbReference>
<keyword evidence="2" id="KW-0479">Metal-binding</keyword>
<feature type="repeat" description="WD" evidence="7">
    <location>
        <begin position="455"/>
        <end position="497"/>
    </location>
</feature>
<keyword evidence="11" id="KW-1185">Reference proteome</keyword>